<comment type="caution">
    <text evidence="1">The sequence shown here is derived from an EMBL/GenBank/DDBJ whole genome shotgun (WGS) entry which is preliminary data.</text>
</comment>
<proteinExistence type="predicted"/>
<reference evidence="2" key="1">
    <citation type="journal article" date="2015" name="MBio">
        <title>Genome-Resolved Metagenomic Analysis Reveals Roles for Candidate Phyla and Other Microbial Community Members in Biogeochemical Transformations in Oil Reservoirs.</title>
        <authorList>
            <person name="Hu P."/>
            <person name="Tom L."/>
            <person name="Singh A."/>
            <person name="Thomas B.C."/>
            <person name="Baker B.J."/>
            <person name="Piceno Y.M."/>
            <person name="Andersen G.L."/>
            <person name="Banfield J.F."/>
        </authorList>
    </citation>
    <scope>NUCLEOTIDE SEQUENCE [LARGE SCALE GENOMIC DNA]</scope>
</reference>
<dbReference type="Proteomes" id="UP000054323">
    <property type="component" value="Unassembled WGS sequence"/>
</dbReference>
<name>A0A101GP42_9EURY</name>
<sequence length="141" mass="15774">MCDGASPSPHTSLPAAFEFYLGGSVGPSLYVRFVDGRLLYEWASAGGYSGVVMEASPTEEEWVRFRETATRLGVWEWEPEYVSAYSCCDVTYWHLRMEMDGHSTVVRGANAYPGSPGPEVSRQFREFRAAVERLIGRSSYP</sequence>
<evidence type="ECO:0000313" key="1">
    <source>
        <dbReference type="EMBL" id="KUK62043.1"/>
    </source>
</evidence>
<organism evidence="1 2">
    <name type="scientific">Methanoculleus marisnigri</name>
    <dbReference type="NCBI Taxonomy" id="2198"/>
    <lineage>
        <taxon>Archaea</taxon>
        <taxon>Methanobacteriati</taxon>
        <taxon>Methanobacteriota</taxon>
        <taxon>Stenosarchaea group</taxon>
        <taxon>Methanomicrobia</taxon>
        <taxon>Methanomicrobiales</taxon>
        <taxon>Methanomicrobiaceae</taxon>
        <taxon>Methanoculleus</taxon>
    </lineage>
</organism>
<dbReference type="AlphaFoldDB" id="A0A101GP42"/>
<evidence type="ECO:0000313" key="2">
    <source>
        <dbReference type="Proteomes" id="UP000054323"/>
    </source>
</evidence>
<dbReference type="PATRIC" id="fig|2198.4.peg.1113"/>
<gene>
    <name evidence="1" type="ORF">XD82_0833</name>
</gene>
<accession>A0A101GP42</accession>
<protein>
    <submittedName>
        <fullName evidence="1">Uncharacterized protein</fullName>
    </submittedName>
</protein>
<dbReference type="EMBL" id="LGGD01000085">
    <property type="protein sequence ID" value="KUK62043.1"/>
    <property type="molecule type" value="Genomic_DNA"/>
</dbReference>